<name>A0ABV7G7F1_9GAMM</name>
<proteinExistence type="predicted"/>
<gene>
    <name evidence="2" type="ORF">ACFOE0_04510</name>
</gene>
<dbReference type="EMBL" id="JBHRTD010000006">
    <property type="protein sequence ID" value="MFC3137448.1"/>
    <property type="molecule type" value="Genomic_DNA"/>
</dbReference>
<dbReference type="CDD" id="cd04301">
    <property type="entry name" value="NAT_SF"/>
    <property type="match status" value="1"/>
</dbReference>
<dbReference type="Proteomes" id="UP001595621">
    <property type="component" value="Unassembled WGS sequence"/>
</dbReference>
<protein>
    <submittedName>
        <fullName evidence="2">GNAT family N-acetyltransferase</fullName>
        <ecNumber evidence="2">2.3.-.-</ecNumber>
    </submittedName>
</protein>
<dbReference type="InterPro" id="IPR000182">
    <property type="entry name" value="GNAT_dom"/>
</dbReference>
<evidence type="ECO:0000259" key="1">
    <source>
        <dbReference type="PROSITE" id="PS51186"/>
    </source>
</evidence>
<dbReference type="PROSITE" id="PS51186">
    <property type="entry name" value="GNAT"/>
    <property type="match status" value="1"/>
</dbReference>
<feature type="domain" description="N-acetyltransferase" evidence="1">
    <location>
        <begin position="1"/>
        <end position="159"/>
    </location>
</feature>
<evidence type="ECO:0000313" key="3">
    <source>
        <dbReference type="Proteomes" id="UP001595621"/>
    </source>
</evidence>
<dbReference type="Pfam" id="PF00583">
    <property type="entry name" value="Acetyltransf_1"/>
    <property type="match status" value="1"/>
</dbReference>
<dbReference type="InterPro" id="IPR016181">
    <property type="entry name" value="Acyl_CoA_acyltransferase"/>
</dbReference>
<keyword evidence="3" id="KW-1185">Reference proteome</keyword>
<dbReference type="SUPFAM" id="SSF55729">
    <property type="entry name" value="Acyl-CoA N-acyltransferases (Nat)"/>
    <property type="match status" value="1"/>
</dbReference>
<sequence>MQIRSIQASDWEAIMTIQSDTYHAFEPEPLEVMQSKWLLSPGSCLVVEVNGHIVGYCLAHPWKGEPPSLNQSIPVSIPAADTLYLHDMAFANAARGLGAGKMVLACLVEYARSLSLPNLSLVAVQGANDYWEKQGFKHADTTKCLGTYCDNPSYMRLVL</sequence>
<reference evidence="3" key="1">
    <citation type="journal article" date="2019" name="Int. J. Syst. Evol. Microbiol.">
        <title>The Global Catalogue of Microorganisms (GCM) 10K type strain sequencing project: providing services to taxonomists for standard genome sequencing and annotation.</title>
        <authorList>
            <consortium name="The Broad Institute Genomics Platform"/>
            <consortium name="The Broad Institute Genome Sequencing Center for Infectious Disease"/>
            <person name="Wu L."/>
            <person name="Ma J."/>
        </authorList>
    </citation>
    <scope>NUCLEOTIDE SEQUENCE [LARGE SCALE GENOMIC DNA]</scope>
    <source>
        <strain evidence="3">KCTC 52277</strain>
    </source>
</reference>
<dbReference type="RefSeq" id="WP_248935269.1">
    <property type="nucleotide sequence ID" value="NZ_JAKILF010000002.1"/>
</dbReference>
<keyword evidence="2" id="KW-0012">Acyltransferase</keyword>
<dbReference type="GO" id="GO:0016746">
    <property type="term" value="F:acyltransferase activity"/>
    <property type="evidence" value="ECO:0007669"/>
    <property type="project" value="UniProtKB-KW"/>
</dbReference>
<comment type="caution">
    <text evidence="2">The sequence shown here is derived from an EMBL/GenBank/DDBJ whole genome shotgun (WGS) entry which is preliminary data.</text>
</comment>
<dbReference type="Gene3D" id="3.40.630.30">
    <property type="match status" value="1"/>
</dbReference>
<accession>A0ABV7G7F1</accession>
<evidence type="ECO:0000313" key="2">
    <source>
        <dbReference type="EMBL" id="MFC3137448.1"/>
    </source>
</evidence>
<dbReference type="EC" id="2.3.-.-" evidence="2"/>
<organism evidence="2 3">
    <name type="scientific">Shewanella submarina</name>
    <dbReference type="NCBI Taxonomy" id="2016376"/>
    <lineage>
        <taxon>Bacteria</taxon>
        <taxon>Pseudomonadati</taxon>
        <taxon>Pseudomonadota</taxon>
        <taxon>Gammaproteobacteria</taxon>
        <taxon>Alteromonadales</taxon>
        <taxon>Shewanellaceae</taxon>
        <taxon>Shewanella</taxon>
    </lineage>
</organism>
<keyword evidence="2" id="KW-0808">Transferase</keyword>